<feature type="signal peptide" evidence="2">
    <location>
        <begin position="1"/>
        <end position="19"/>
    </location>
</feature>
<dbReference type="Gene3D" id="3.20.20.80">
    <property type="entry name" value="Glycosidases"/>
    <property type="match status" value="1"/>
</dbReference>
<feature type="compositionally biased region" description="Low complexity" evidence="1">
    <location>
        <begin position="31"/>
        <end position="74"/>
    </location>
</feature>
<dbReference type="Pfam" id="PF08924">
    <property type="entry name" value="Rv2525c_GlyHyd-like"/>
    <property type="match status" value="1"/>
</dbReference>
<organism evidence="4 5">
    <name type="scientific">Streptomyces griseus</name>
    <dbReference type="NCBI Taxonomy" id="1911"/>
    <lineage>
        <taxon>Bacteria</taxon>
        <taxon>Bacillati</taxon>
        <taxon>Actinomycetota</taxon>
        <taxon>Actinomycetes</taxon>
        <taxon>Kitasatosporales</taxon>
        <taxon>Streptomycetaceae</taxon>
        <taxon>Streptomyces</taxon>
    </lineage>
</organism>
<evidence type="ECO:0000313" key="5">
    <source>
        <dbReference type="Proteomes" id="UP000254150"/>
    </source>
</evidence>
<dbReference type="SUPFAM" id="SSF51445">
    <property type="entry name" value="(Trans)glycosidases"/>
    <property type="match status" value="1"/>
</dbReference>
<evidence type="ECO:0000259" key="3">
    <source>
        <dbReference type="Pfam" id="PF08924"/>
    </source>
</evidence>
<dbReference type="InterPro" id="IPR015020">
    <property type="entry name" value="Rv2525c-like_Glyco_Hydro-like"/>
</dbReference>
<evidence type="ECO:0000256" key="1">
    <source>
        <dbReference type="SAM" id="MobiDB-lite"/>
    </source>
</evidence>
<dbReference type="EMBL" id="UHID01000001">
    <property type="protein sequence ID" value="SUO92896.1"/>
    <property type="molecule type" value="Genomic_DNA"/>
</dbReference>
<accession>A0A380MLG8</accession>
<dbReference type="InterPro" id="IPR017853">
    <property type="entry name" value="GH"/>
</dbReference>
<name>A0A380MLG8_STRGR</name>
<sequence>MMIRRWVALAVAVASTAGAGVSAAYGDTAGPPRAGAEAGAEAPNAVTGPDPAEQALGEALPAGAPRPEGEAPGPSLRPLPRPEGQQGAPGRPAPAQPALGAPEFPASWQLPELGAELPAAANIFRGKAFDTCHAPSIGVLRNWNASDYRGVGVYFGGRGRACPNQPNLTREWLTEADGMGWSVLPIYVGSQSPCVGASNKQHVRITGDPVERGTEEGTDAVARAAALGMSKGSALYLDMEAYDHRKTGCAATTLAFVRAWNRAVTDRGYLPGFYSSASSGITHLESERRAGTSDLPAAIWFARWQQKPDLWGEPVLARDAWAPDGRVHQYTGNVKETHGGSTLTIDRNQVSAPVARIG</sequence>
<dbReference type="Proteomes" id="UP000254150">
    <property type="component" value="Unassembled WGS sequence"/>
</dbReference>
<feature type="chain" id="PRO_5039474638" evidence="2">
    <location>
        <begin position="20"/>
        <end position="358"/>
    </location>
</feature>
<proteinExistence type="predicted"/>
<protein>
    <submittedName>
        <fullName evidence="4">Peptidoglycan-binding domain 1 protein</fullName>
    </submittedName>
</protein>
<evidence type="ECO:0000256" key="2">
    <source>
        <dbReference type="SAM" id="SignalP"/>
    </source>
</evidence>
<reference evidence="4 5" key="1">
    <citation type="submission" date="2018-06" db="EMBL/GenBank/DDBJ databases">
        <authorList>
            <consortium name="Pathogen Informatics"/>
            <person name="Doyle S."/>
        </authorList>
    </citation>
    <scope>NUCLEOTIDE SEQUENCE [LARGE SCALE GENOMIC DNA]</scope>
    <source>
        <strain evidence="4 5">NCTC7807</strain>
    </source>
</reference>
<dbReference type="AlphaFoldDB" id="A0A380MLG8"/>
<feature type="domain" description="Rv2525c-like glycoside hydrolase-like" evidence="3">
    <location>
        <begin position="142"/>
        <end position="350"/>
    </location>
</feature>
<evidence type="ECO:0000313" key="4">
    <source>
        <dbReference type="EMBL" id="SUO92896.1"/>
    </source>
</evidence>
<keyword evidence="2" id="KW-0732">Signal</keyword>
<feature type="region of interest" description="Disordered" evidence="1">
    <location>
        <begin position="31"/>
        <end position="103"/>
    </location>
</feature>
<gene>
    <name evidence="4" type="ORF">NCTC7807_00024</name>
</gene>